<dbReference type="EMBL" id="JAAGOB010000009">
    <property type="protein sequence ID" value="NED97024.1"/>
    <property type="molecule type" value="Genomic_DNA"/>
</dbReference>
<evidence type="ECO:0000259" key="1">
    <source>
        <dbReference type="Pfam" id="PF13474"/>
    </source>
</evidence>
<dbReference type="SUPFAM" id="SSF54427">
    <property type="entry name" value="NTF2-like"/>
    <property type="match status" value="1"/>
</dbReference>
<protein>
    <submittedName>
        <fullName evidence="2">Nuclear transport factor 2 family protein</fullName>
    </submittedName>
</protein>
<proteinExistence type="predicted"/>
<dbReference type="InterPro" id="IPR032710">
    <property type="entry name" value="NTF2-like_dom_sf"/>
</dbReference>
<feature type="domain" description="SnoaL-like" evidence="1">
    <location>
        <begin position="17"/>
        <end position="119"/>
    </location>
</feature>
<organism evidence="2 3">
    <name type="scientific">Phytoactinopolyspora alkaliphila</name>
    <dbReference type="NCBI Taxonomy" id="1783498"/>
    <lineage>
        <taxon>Bacteria</taxon>
        <taxon>Bacillati</taxon>
        <taxon>Actinomycetota</taxon>
        <taxon>Actinomycetes</taxon>
        <taxon>Jiangellales</taxon>
        <taxon>Jiangellaceae</taxon>
        <taxon>Phytoactinopolyspora</taxon>
    </lineage>
</organism>
<name>A0A6N9YPY3_9ACTN</name>
<gene>
    <name evidence="2" type="ORF">G1H11_17105</name>
</gene>
<dbReference type="Proteomes" id="UP000469185">
    <property type="component" value="Unassembled WGS sequence"/>
</dbReference>
<dbReference type="Gene3D" id="3.10.450.50">
    <property type="match status" value="1"/>
</dbReference>
<comment type="caution">
    <text evidence="2">The sequence shown here is derived from an EMBL/GenBank/DDBJ whole genome shotgun (WGS) entry which is preliminary data.</text>
</comment>
<evidence type="ECO:0000313" key="3">
    <source>
        <dbReference type="Proteomes" id="UP000469185"/>
    </source>
</evidence>
<sequence>MPSDVANVIVSLYASLGDRPAFDAHLDPGVTIWESDAPRLMRGLTALDELRDARAAGRSGGPAVLSVVPEVMSVDVWDDTALTCSLLWVTLEGEEAPTVHRMTDVLRRTDRWRIVHHHAELERA</sequence>
<evidence type="ECO:0000313" key="2">
    <source>
        <dbReference type="EMBL" id="NED97024.1"/>
    </source>
</evidence>
<dbReference type="InterPro" id="IPR037401">
    <property type="entry name" value="SnoaL-like"/>
</dbReference>
<keyword evidence="3" id="KW-1185">Reference proteome</keyword>
<accession>A0A6N9YPY3</accession>
<reference evidence="2 3" key="1">
    <citation type="submission" date="2020-02" db="EMBL/GenBank/DDBJ databases">
        <authorList>
            <person name="Li X.-J."/>
            <person name="Feng X.-M."/>
        </authorList>
    </citation>
    <scope>NUCLEOTIDE SEQUENCE [LARGE SCALE GENOMIC DNA]</scope>
    <source>
        <strain evidence="2 3">CGMCC 4.7225</strain>
    </source>
</reference>
<dbReference type="AlphaFoldDB" id="A0A6N9YPY3"/>
<dbReference type="Pfam" id="PF13474">
    <property type="entry name" value="SnoaL_3"/>
    <property type="match status" value="1"/>
</dbReference>